<dbReference type="InterPro" id="IPR051537">
    <property type="entry name" value="DNA_Adenine_Mtase"/>
</dbReference>
<evidence type="ECO:0000256" key="1">
    <source>
        <dbReference type="ARBA" id="ARBA00011900"/>
    </source>
</evidence>
<sequence length="615" mass="70148">MSKNERLTENLVRDTLKDLKYFNEEHLKVEEQMTHNPTIKKCLSKASKSGKGVGKPEFIVHSSLNKDLIIVIECKADIKKHESKDQNKYADFAVDGVLHYAKHLSKEYNVISVAVSGQDQKELKTSVFLWAKEAKHPKVLENQYNVEIDVILTFDEFLQLASYNPDVEKKRYKDLLSFSRELHNYMRDYAKLTETEKPLLVSGILIALSDPAFSVSYQSYPYHILANQMYEAIKREVEKAKIPKAKKQNMIQPYSYISVHPELVKLDKKTNETPLYRLILDIDEKVRPFITIYQNFDVIGQFYGEFLKYTGGDKKALGIVLTPRHITELFAKIADLSPKSKVLDTCCGTGGFLISAMSEMMRKSKTTEERDYIKANCLIGIEQQPNMFALAASNMILRGDGKANLYQGSCFDEAITKEVKSLQADVGMINPPYSQKGEGLHELDFVHHMLNSLKVGGVGIAIVPVNCAISPHPMKETILKSHTLEAVMSVPDDLFHPVGVVPCIMVFTAHQPHNKNDYHKTWFGYWKNDGFTKTKHIGRTDLNGDWEQIRDSWLESYFTKKEEAGASVLQKVSANDEWCAEAYLETDYSSINKDDFEQELKNYMIFELLNGDKND</sequence>
<dbReference type="Pfam" id="PF02384">
    <property type="entry name" value="N6_Mtase"/>
    <property type="match status" value="1"/>
</dbReference>
<dbReference type="EMBL" id="JAEKJY010000001">
    <property type="protein sequence ID" value="MBN8234723.1"/>
    <property type="molecule type" value="Genomic_DNA"/>
</dbReference>
<keyword evidence="5" id="KW-0680">Restriction system</keyword>
<comment type="caution">
    <text evidence="8">The sequence shown here is derived from an EMBL/GenBank/DDBJ whole genome shotgun (WGS) entry which is preliminary data.</text>
</comment>
<dbReference type="GO" id="GO:0032259">
    <property type="term" value="P:methylation"/>
    <property type="evidence" value="ECO:0007669"/>
    <property type="project" value="UniProtKB-KW"/>
</dbReference>
<dbReference type="Gene3D" id="3.40.50.150">
    <property type="entry name" value="Vaccinia Virus protein VP39"/>
    <property type="match status" value="1"/>
</dbReference>
<dbReference type="InterPro" id="IPR003356">
    <property type="entry name" value="DNA_methylase_A-5"/>
</dbReference>
<evidence type="ECO:0000313" key="8">
    <source>
        <dbReference type="EMBL" id="MBN8234723.1"/>
    </source>
</evidence>
<evidence type="ECO:0000259" key="7">
    <source>
        <dbReference type="Pfam" id="PF02384"/>
    </source>
</evidence>
<evidence type="ECO:0000256" key="2">
    <source>
        <dbReference type="ARBA" id="ARBA00022603"/>
    </source>
</evidence>
<evidence type="ECO:0000256" key="3">
    <source>
        <dbReference type="ARBA" id="ARBA00022679"/>
    </source>
</evidence>
<protein>
    <recommendedName>
        <fullName evidence="1">site-specific DNA-methyltransferase (adenine-specific)</fullName>
        <ecNumber evidence="1">2.1.1.72</ecNumber>
    </recommendedName>
</protein>
<keyword evidence="4" id="KW-0949">S-adenosyl-L-methionine</keyword>
<organism evidence="8 9">
    <name type="scientific">Halobacillus kuroshimensis</name>
    <dbReference type="NCBI Taxonomy" id="302481"/>
    <lineage>
        <taxon>Bacteria</taxon>
        <taxon>Bacillati</taxon>
        <taxon>Bacillota</taxon>
        <taxon>Bacilli</taxon>
        <taxon>Bacillales</taxon>
        <taxon>Bacillaceae</taxon>
        <taxon>Halobacillus</taxon>
    </lineage>
</organism>
<name>A0ABS3DTP7_9BACI</name>
<gene>
    <name evidence="8" type="ORF">JF544_05655</name>
</gene>
<dbReference type="InterPro" id="IPR029063">
    <property type="entry name" value="SAM-dependent_MTases_sf"/>
</dbReference>
<reference evidence="8 9" key="1">
    <citation type="submission" date="2020-12" db="EMBL/GenBank/DDBJ databases">
        <title>Oil enriched cultivation method for isolating marine PHA-producing bacteria.</title>
        <authorList>
            <person name="Zheng W."/>
            <person name="Yu S."/>
            <person name="Huang Y."/>
        </authorList>
    </citation>
    <scope>NUCLEOTIDE SEQUENCE [LARGE SCALE GENOMIC DNA]</scope>
    <source>
        <strain evidence="8 9">SY-2-6</strain>
    </source>
</reference>
<evidence type="ECO:0000256" key="4">
    <source>
        <dbReference type="ARBA" id="ARBA00022691"/>
    </source>
</evidence>
<keyword evidence="2 8" id="KW-0489">Methyltransferase</keyword>
<keyword evidence="9" id="KW-1185">Reference proteome</keyword>
<dbReference type="EC" id="2.1.1.72" evidence="1"/>
<feature type="domain" description="DNA methylase adenine-specific" evidence="7">
    <location>
        <begin position="296"/>
        <end position="604"/>
    </location>
</feature>
<comment type="catalytic activity">
    <reaction evidence="6">
        <text>a 2'-deoxyadenosine in DNA + S-adenosyl-L-methionine = an N(6)-methyl-2'-deoxyadenosine in DNA + S-adenosyl-L-homocysteine + H(+)</text>
        <dbReference type="Rhea" id="RHEA:15197"/>
        <dbReference type="Rhea" id="RHEA-COMP:12418"/>
        <dbReference type="Rhea" id="RHEA-COMP:12419"/>
        <dbReference type="ChEBI" id="CHEBI:15378"/>
        <dbReference type="ChEBI" id="CHEBI:57856"/>
        <dbReference type="ChEBI" id="CHEBI:59789"/>
        <dbReference type="ChEBI" id="CHEBI:90615"/>
        <dbReference type="ChEBI" id="CHEBI:90616"/>
        <dbReference type="EC" id="2.1.1.72"/>
    </reaction>
</comment>
<evidence type="ECO:0000256" key="5">
    <source>
        <dbReference type="ARBA" id="ARBA00022747"/>
    </source>
</evidence>
<dbReference type="PANTHER" id="PTHR42933:SF3">
    <property type="entry name" value="TYPE I RESTRICTION ENZYME MJAVIII METHYLASE SUBUNIT"/>
    <property type="match status" value="1"/>
</dbReference>
<evidence type="ECO:0000313" key="9">
    <source>
        <dbReference type="Proteomes" id="UP000663970"/>
    </source>
</evidence>
<dbReference type="Proteomes" id="UP000663970">
    <property type="component" value="Unassembled WGS sequence"/>
</dbReference>
<evidence type="ECO:0000256" key="6">
    <source>
        <dbReference type="ARBA" id="ARBA00047942"/>
    </source>
</evidence>
<dbReference type="GO" id="GO:0008168">
    <property type="term" value="F:methyltransferase activity"/>
    <property type="evidence" value="ECO:0007669"/>
    <property type="project" value="UniProtKB-KW"/>
</dbReference>
<keyword evidence="3" id="KW-0808">Transferase</keyword>
<dbReference type="RefSeq" id="WP_206932829.1">
    <property type="nucleotide sequence ID" value="NZ_JAEKJY010000001.1"/>
</dbReference>
<dbReference type="PANTHER" id="PTHR42933">
    <property type="entry name" value="SLR6095 PROTEIN"/>
    <property type="match status" value="1"/>
</dbReference>
<accession>A0ABS3DTP7</accession>
<dbReference type="PRINTS" id="PR00507">
    <property type="entry name" value="N12N6MTFRASE"/>
</dbReference>
<dbReference type="SUPFAM" id="SSF53335">
    <property type="entry name" value="S-adenosyl-L-methionine-dependent methyltransferases"/>
    <property type="match status" value="1"/>
</dbReference>
<proteinExistence type="predicted"/>